<dbReference type="InterPro" id="IPR013199">
    <property type="entry name" value="HTH_Mga_DNA-bd_dom"/>
</dbReference>
<evidence type="ECO:0000313" key="4">
    <source>
        <dbReference type="Proteomes" id="UP000664857"/>
    </source>
</evidence>
<feature type="domain" description="Mga helix-turn-helix" evidence="1">
    <location>
        <begin position="80"/>
        <end position="140"/>
    </location>
</feature>
<dbReference type="EMBL" id="JAFLVX010000011">
    <property type="protein sequence ID" value="MBO0476104.1"/>
    <property type="molecule type" value="Genomic_DNA"/>
</dbReference>
<dbReference type="RefSeq" id="WP_206965008.1">
    <property type="nucleotide sequence ID" value="NZ_JAFLVX010000011.1"/>
</dbReference>
<sequence length="445" mass="52970">MDNILEDKLQRKLQLINLLTTSEEKQTIDSLSTKLDISKPTIQRDIDYLNKHFNNHFSITLESNEYYIDQMNKDEMTYLQFLIIKDSLNLKLLTTFLLHPFEKIKFYSSKLQISSSNIYKMIKHINTSLDAYQIEIKNVNSKYFLNAHSEITLRRLFSICLIEINYYQIDNFEESVEVMAIIDKLDNNLFNDMSLIRTYYTAFIYLSHLRETQGFHLENGLIKKESDYDPTQIIIDSLTTSPFLNDPMFYSRRLYRLKEFLDATIPDSQKSEILYVLILHIYHNECSDQVPCSIFISRLNNFYSSLVKKEYLNQPVEEIITIFSNILNLDLKEYKVFLSYFLVVYFPEILGKRQKPTVFVYSKLSTSHAYFLQKILTRQFENFYEFIIVKDHFFILENQNNHLFVTNDGYFKSENNFIINDYPKKIDLINLGNKLTQFHQAKLTQ</sequence>
<evidence type="ECO:0000313" key="3">
    <source>
        <dbReference type="EMBL" id="MBO0476104.1"/>
    </source>
</evidence>
<protein>
    <submittedName>
        <fullName evidence="3">Helix-turn-helix domain-containing protein</fullName>
    </submittedName>
</protein>
<name>A0ABS3HQV7_9ENTE</name>
<dbReference type="Pfam" id="PF08280">
    <property type="entry name" value="HTH_Mga"/>
    <property type="match status" value="1"/>
</dbReference>
<dbReference type="Gene3D" id="1.10.10.10">
    <property type="entry name" value="Winged helix-like DNA-binding domain superfamily/Winged helix DNA-binding domain"/>
    <property type="match status" value="1"/>
</dbReference>
<organism evidence="3 4">
    <name type="scientific">Candidatus Vagococcus giribetii</name>
    <dbReference type="NCBI Taxonomy" id="2230876"/>
    <lineage>
        <taxon>Bacteria</taxon>
        <taxon>Bacillati</taxon>
        <taxon>Bacillota</taxon>
        <taxon>Bacilli</taxon>
        <taxon>Lactobacillales</taxon>
        <taxon>Enterococcaceae</taxon>
        <taxon>Vagococcus</taxon>
    </lineage>
</organism>
<proteinExistence type="predicted"/>
<evidence type="ECO:0000259" key="1">
    <source>
        <dbReference type="Pfam" id="PF05043"/>
    </source>
</evidence>
<dbReference type="Pfam" id="PF05043">
    <property type="entry name" value="Mga"/>
    <property type="match status" value="1"/>
</dbReference>
<feature type="domain" description="M protein trans-acting positive regulator (MGA) HTH" evidence="2">
    <location>
        <begin position="7"/>
        <end position="63"/>
    </location>
</feature>
<evidence type="ECO:0000259" key="2">
    <source>
        <dbReference type="Pfam" id="PF08280"/>
    </source>
</evidence>
<dbReference type="InterPro" id="IPR036388">
    <property type="entry name" value="WH-like_DNA-bd_sf"/>
</dbReference>
<gene>
    <name evidence="3" type="ORF">DOK76_03420</name>
</gene>
<dbReference type="InterPro" id="IPR007737">
    <property type="entry name" value="Mga_HTH"/>
</dbReference>
<comment type="caution">
    <text evidence="3">The sequence shown here is derived from an EMBL/GenBank/DDBJ whole genome shotgun (WGS) entry which is preliminary data.</text>
</comment>
<accession>A0ABS3HQV7</accession>
<reference evidence="3 4" key="1">
    <citation type="submission" date="2021-03" db="EMBL/GenBank/DDBJ databases">
        <title>Enterococcal diversity collection.</title>
        <authorList>
            <person name="Gilmore M.S."/>
            <person name="Schwartzman J."/>
            <person name="Van Tyne D."/>
            <person name="Martin M."/>
            <person name="Earl A.M."/>
            <person name="Manson A.L."/>
            <person name="Straub T."/>
            <person name="Salamzade R."/>
            <person name="Saavedra J."/>
            <person name="Lebreton F."/>
            <person name="Prichula J."/>
            <person name="Schaufler K."/>
            <person name="Gaca A."/>
            <person name="Sgardioli B."/>
            <person name="Wagenaar J."/>
            <person name="Strong T."/>
        </authorList>
    </citation>
    <scope>NUCLEOTIDE SEQUENCE [LARGE SCALE GENOMIC DNA]</scope>
    <source>
        <strain evidence="3 4">DIV0080</strain>
    </source>
</reference>
<dbReference type="Proteomes" id="UP000664857">
    <property type="component" value="Unassembled WGS sequence"/>
</dbReference>
<keyword evidence="4" id="KW-1185">Reference proteome</keyword>